<dbReference type="InterPro" id="IPR017946">
    <property type="entry name" value="PLC-like_Pdiesterase_TIM-brl"/>
</dbReference>
<keyword evidence="1" id="KW-1133">Transmembrane helix</keyword>
<feature type="transmembrane region" description="Helical" evidence="1">
    <location>
        <begin position="58"/>
        <end position="86"/>
    </location>
</feature>
<feature type="transmembrane region" description="Helical" evidence="1">
    <location>
        <begin position="336"/>
        <end position="354"/>
    </location>
</feature>
<feature type="transmembrane region" description="Helical" evidence="1">
    <location>
        <begin position="256"/>
        <end position="280"/>
    </location>
</feature>
<dbReference type="InterPro" id="IPR030395">
    <property type="entry name" value="GP_PDE_dom"/>
</dbReference>
<dbReference type="RefSeq" id="WP_154238633.1">
    <property type="nucleotide sequence ID" value="NZ_CALJPI010000156.1"/>
</dbReference>
<organism evidence="3 5">
    <name type="scientific">Holdemania massiliensis</name>
    <dbReference type="NCBI Taxonomy" id="1468449"/>
    <lineage>
        <taxon>Bacteria</taxon>
        <taxon>Bacillati</taxon>
        <taxon>Bacillota</taxon>
        <taxon>Erysipelotrichia</taxon>
        <taxon>Erysipelotrichales</taxon>
        <taxon>Erysipelotrichaceae</taxon>
        <taxon>Holdemania</taxon>
    </lineage>
</organism>
<gene>
    <name evidence="4" type="ORF">GKD88_07730</name>
    <name evidence="3" type="ORF">GKE08_08325</name>
</gene>
<dbReference type="PANTHER" id="PTHR46211">
    <property type="entry name" value="GLYCEROPHOSPHORYL DIESTER PHOSPHODIESTERASE"/>
    <property type="match status" value="1"/>
</dbReference>
<evidence type="ECO:0000256" key="1">
    <source>
        <dbReference type="SAM" id="Phobius"/>
    </source>
</evidence>
<protein>
    <recommendedName>
        <fullName evidence="2">GP-PDE domain-containing protein</fullName>
    </recommendedName>
</protein>
<dbReference type="GO" id="GO:0006629">
    <property type="term" value="P:lipid metabolic process"/>
    <property type="evidence" value="ECO:0007669"/>
    <property type="project" value="InterPro"/>
</dbReference>
<name>A0A6N7S6T0_9FIRM</name>
<dbReference type="Proteomes" id="UP000433575">
    <property type="component" value="Unassembled WGS sequence"/>
</dbReference>
<evidence type="ECO:0000313" key="6">
    <source>
        <dbReference type="Proteomes" id="UP000480929"/>
    </source>
</evidence>
<dbReference type="EMBL" id="WKPJ01000009">
    <property type="protein sequence ID" value="MSA89330.1"/>
    <property type="molecule type" value="Genomic_DNA"/>
</dbReference>
<evidence type="ECO:0000313" key="4">
    <source>
        <dbReference type="EMBL" id="MSC33008.1"/>
    </source>
</evidence>
<dbReference type="EMBL" id="WKPI01000010">
    <property type="protein sequence ID" value="MSC33008.1"/>
    <property type="molecule type" value="Genomic_DNA"/>
</dbReference>
<dbReference type="Proteomes" id="UP000480929">
    <property type="component" value="Unassembled WGS sequence"/>
</dbReference>
<evidence type="ECO:0000313" key="5">
    <source>
        <dbReference type="Proteomes" id="UP000433575"/>
    </source>
</evidence>
<dbReference type="SUPFAM" id="SSF51695">
    <property type="entry name" value="PLC-like phosphodiesterases"/>
    <property type="match status" value="1"/>
</dbReference>
<feature type="transmembrane region" description="Helical" evidence="1">
    <location>
        <begin position="411"/>
        <end position="429"/>
    </location>
</feature>
<dbReference type="Pfam" id="PF03009">
    <property type="entry name" value="GDPD"/>
    <property type="match status" value="1"/>
</dbReference>
<keyword evidence="1" id="KW-0472">Membrane</keyword>
<evidence type="ECO:0000313" key="3">
    <source>
        <dbReference type="EMBL" id="MSA89330.1"/>
    </source>
</evidence>
<keyword evidence="1" id="KW-0812">Transmembrane</keyword>
<dbReference type="AlphaFoldDB" id="A0A6N7S6T0"/>
<proteinExistence type="predicted"/>
<comment type="caution">
    <text evidence="3">The sequence shown here is derived from an EMBL/GenBank/DDBJ whole genome shotgun (WGS) entry which is preliminary data.</text>
</comment>
<dbReference type="InterPro" id="IPR018476">
    <property type="entry name" value="GlyceroP-diester-Pdiesterase_M"/>
</dbReference>
<feature type="domain" description="GP-PDE" evidence="2">
    <location>
        <begin position="438"/>
        <end position="672"/>
    </location>
</feature>
<feature type="transmembrane region" description="Helical" evidence="1">
    <location>
        <begin position="121"/>
        <end position="140"/>
    </location>
</feature>
<sequence length="697" mass="80249">MRKKCPWLGKIIQFEIIYRICLYLFVNPLLGQLLRLYLSRARSGMTFNSEIVMGFLSVSGILLALFYMLVGTGLIVFELGVILHLIDKGQRQESLSIREACRQSVFSLKGIRNLQLPLCTLYYALFLPAVHLVYINALIPRLRVPDFVIGELQLTAGGRMLVGAFWICLYGAGIVLIFVPLLMIFQRLKLSQAVRKNIQIWKQLTNKAKTKLALGCGVWFLAEWLIVNFLPKALLINSDFNRFFLKNLIMSPTFRLYLTQSLLIQFGFFLMSLAFLYFLVRLVSAQGVVMLEEEPESEEAEKLNEAVQRVRGVTAASVQKVKSWEGFHQWIHRHPWLSGLTAVFILYFFLSAVFPDFISVLLPIILIAGVLYLLGYMVQKLHLTTFSKLDWVYQKIHGWLSRRRIVQRHPWLIRILMILTVLYSADLYLRPLSREHQPWSIGHRGSIYALENTIESVRQAAIAQADYAEIDIQLSADGIPVVFHDATLSRLAGVNKKVADLTVEQLQALTLTDTDGKLGKIPTLQQLIAAMKTWEEETGLLIELKPVNGNQKEMAEKIIDVVEKEDFVSRAIFMSIVYEAVQILQRLRPQWWIGYCVYGTAGEMDYRIWNWNIDFLAVEESQISVSFLEQAGRAWMPVYVWTVDDYDKMRNYLDMGVSGLITNYPDLARAEVDAYKERYPQYYEFEGSGYPVYDWEE</sequence>
<dbReference type="PANTHER" id="PTHR46211:SF8">
    <property type="entry name" value="PHOSPHODIESTERASE"/>
    <property type="match status" value="1"/>
</dbReference>
<feature type="transmembrane region" description="Helical" evidence="1">
    <location>
        <begin position="212"/>
        <end position="236"/>
    </location>
</feature>
<accession>A0A6N7S6T0</accession>
<feature type="transmembrane region" description="Helical" evidence="1">
    <location>
        <begin position="20"/>
        <end position="38"/>
    </location>
</feature>
<dbReference type="Pfam" id="PF10110">
    <property type="entry name" value="GPDPase_memb"/>
    <property type="match status" value="1"/>
</dbReference>
<feature type="transmembrane region" description="Helical" evidence="1">
    <location>
        <begin position="160"/>
        <end position="185"/>
    </location>
</feature>
<dbReference type="Gene3D" id="3.20.20.190">
    <property type="entry name" value="Phosphatidylinositol (PI) phosphodiesterase"/>
    <property type="match status" value="1"/>
</dbReference>
<keyword evidence="6" id="KW-1185">Reference proteome</keyword>
<dbReference type="CDD" id="cd08579">
    <property type="entry name" value="GDPD_memb_like"/>
    <property type="match status" value="1"/>
</dbReference>
<evidence type="ECO:0000259" key="2">
    <source>
        <dbReference type="PROSITE" id="PS51704"/>
    </source>
</evidence>
<dbReference type="PROSITE" id="PS51704">
    <property type="entry name" value="GP_PDE"/>
    <property type="match status" value="1"/>
</dbReference>
<reference evidence="5 6" key="1">
    <citation type="journal article" date="2019" name="Nat. Med.">
        <title>A library of human gut bacterial isolates paired with longitudinal multiomics data enables mechanistic microbiome research.</title>
        <authorList>
            <person name="Poyet M."/>
            <person name="Groussin M."/>
            <person name="Gibbons S.M."/>
            <person name="Avila-Pacheco J."/>
            <person name="Jiang X."/>
            <person name="Kearney S.M."/>
            <person name="Perrotta A.R."/>
            <person name="Berdy B."/>
            <person name="Zhao S."/>
            <person name="Lieberman T.D."/>
            <person name="Swanson P.K."/>
            <person name="Smith M."/>
            <person name="Roesemann S."/>
            <person name="Alexander J.E."/>
            <person name="Rich S.A."/>
            <person name="Livny J."/>
            <person name="Vlamakis H."/>
            <person name="Clish C."/>
            <person name="Bullock K."/>
            <person name="Deik A."/>
            <person name="Scott J."/>
            <person name="Pierce K.A."/>
            <person name="Xavier R.J."/>
            <person name="Alm E.J."/>
        </authorList>
    </citation>
    <scope>NUCLEOTIDE SEQUENCE [LARGE SCALE GENOMIC DNA]</scope>
    <source>
        <strain evidence="3 5">BIOML-A4</strain>
        <strain evidence="4 6">BIOML-A5</strain>
    </source>
</reference>
<dbReference type="GO" id="GO:0008081">
    <property type="term" value="F:phosphoric diester hydrolase activity"/>
    <property type="evidence" value="ECO:0007669"/>
    <property type="project" value="InterPro"/>
</dbReference>
<dbReference type="OrthoDB" id="384721at2"/>
<feature type="transmembrane region" description="Helical" evidence="1">
    <location>
        <begin position="360"/>
        <end position="378"/>
    </location>
</feature>